<dbReference type="InterPro" id="IPR029058">
    <property type="entry name" value="AB_hydrolase_fold"/>
</dbReference>
<evidence type="ECO:0000313" key="4">
    <source>
        <dbReference type="Proteomes" id="UP000007801"/>
    </source>
</evidence>
<organism evidence="3 4">
    <name type="scientific">Drosophila ananassae</name>
    <name type="common">Fruit fly</name>
    <dbReference type="NCBI Taxonomy" id="7217"/>
    <lineage>
        <taxon>Eukaryota</taxon>
        <taxon>Metazoa</taxon>
        <taxon>Ecdysozoa</taxon>
        <taxon>Arthropoda</taxon>
        <taxon>Hexapoda</taxon>
        <taxon>Insecta</taxon>
        <taxon>Pterygota</taxon>
        <taxon>Neoptera</taxon>
        <taxon>Endopterygota</taxon>
        <taxon>Diptera</taxon>
        <taxon>Brachycera</taxon>
        <taxon>Muscomorpha</taxon>
        <taxon>Ephydroidea</taxon>
        <taxon>Drosophilidae</taxon>
        <taxon>Drosophila</taxon>
        <taxon>Sophophora</taxon>
    </lineage>
</organism>
<keyword evidence="4" id="KW-1185">Reference proteome</keyword>
<evidence type="ECO:0000313" key="3">
    <source>
        <dbReference type="EMBL" id="KPU73835.1"/>
    </source>
</evidence>
<dbReference type="PANTHER" id="PTHR48081:SF33">
    <property type="entry name" value="KYNURENINE FORMAMIDASE"/>
    <property type="match status" value="1"/>
</dbReference>
<protein>
    <submittedName>
        <fullName evidence="3">Uncharacterized protein, isoform C</fullName>
        <ecNumber evidence="3">3.-.-.-</ecNumber>
    </submittedName>
</protein>
<dbReference type="EMBL" id="CH902620">
    <property type="protein sequence ID" value="KPU73835.1"/>
    <property type="molecule type" value="Genomic_DNA"/>
</dbReference>
<reference evidence="3 4" key="1">
    <citation type="journal article" date="2007" name="Nature">
        <title>Evolution of genes and genomes on the Drosophila phylogeny.</title>
        <authorList>
            <consortium name="Drosophila 12 Genomes Consortium"/>
            <person name="Clark A.G."/>
            <person name="Eisen M.B."/>
            <person name="Smith D.R."/>
            <person name="Bergman C.M."/>
            <person name="Oliver B."/>
            <person name="Markow T.A."/>
            <person name="Kaufman T.C."/>
            <person name="Kellis M."/>
            <person name="Gelbart W."/>
            <person name="Iyer V.N."/>
            <person name="Pollard D.A."/>
            <person name="Sackton T.B."/>
            <person name="Larracuente A.M."/>
            <person name="Singh N.D."/>
            <person name="Abad J.P."/>
            <person name="Abt D.N."/>
            <person name="Adryan B."/>
            <person name="Aguade M."/>
            <person name="Akashi H."/>
            <person name="Anderson W.W."/>
            <person name="Aquadro C.F."/>
            <person name="Ardell D.H."/>
            <person name="Arguello R."/>
            <person name="Artieri C.G."/>
            <person name="Barbash D.A."/>
            <person name="Barker D."/>
            <person name="Barsanti P."/>
            <person name="Batterham P."/>
            <person name="Batzoglou S."/>
            <person name="Begun D."/>
            <person name="Bhutkar A."/>
            <person name="Blanco E."/>
            <person name="Bosak S.A."/>
            <person name="Bradley R.K."/>
            <person name="Brand A.D."/>
            <person name="Brent M.R."/>
            <person name="Brooks A.N."/>
            <person name="Brown R.H."/>
            <person name="Butlin R.K."/>
            <person name="Caggese C."/>
            <person name="Calvi B.R."/>
            <person name="Bernardo de Carvalho A."/>
            <person name="Caspi A."/>
            <person name="Castrezana S."/>
            <person name="Celniker S.E."/>
            <person name="Chang J.L."/>
            <person name="Chapple C."/>
            <person name="Chatterji S."/>
            <person name="Chinwalla A."/>
            <person name="Civetta A."/>
            <person name="Clifton S.W."/>
            <person name="Comeron J.M."/>
            <person name="Costello J.C."/>
            <person name="Coyne J.A."/>
            <person name="Daub J."/>
            <person name="David R.G."/>
            <person name="Delcher A.L."/>
            <person name="Delehaunty K."/>
            <person name="Do C.B."/>
            <person name="Ebling H."/>
            <person name="Edwards K."/>
            <person name="Eickbush T."/>
            <person name="Evans J.D."/>
            <person name="Filipski A."/>
            <person name="Findeiss S."/>
            <person name="Freyhult E."/>
            <person name="Fulton L."/>
            <person name="Fulton R."/>
            <person name="Garcia A.C."/>
            <person name="Gardiner A."/>
            <person name="Garfield D.A."/>
            <person name="Garvin B.E."/>
            <person name="Gibson G."/>
            <person name="Gilbert D."/>
            <person name="Gnerre S."/>
            <person name="Godfrey J."/>
            <person name="Good R."/>
            <person name="Gotea V."/>
            <person name="Gravely B."/>
            <person name="Greenberg A.J."/>
            <person name="Griffiths-Jones S."/>
            <person name="Gross S."/>
            <person name="Guigo R."/>
            <person name="Gustafson E.A."/>
            <person name="Haerty W."/>
            <person name="Hahn M.W."/>
            <person name="Halligan D.L."/>
            <person name="Halpern A.L."/>
            <person name="Halter G.M."/>
            <person name="Han M.V."/>
            <person name="Heger A."/>
            <person name="Hillier L."/>
            <person name="Hinrichs A.S."/>
            <person name="Holmes I."/>
            <person name="Hoskins R.A."/>
            <person name="Hubisz M.J."/>
            <person name="Hultmark D."/>
            <person name="Huntley M.A."/>
            <person name="Jaffe D.B."/>
            <person name="Jagadeeshan S."/>
            <person name="Jeck W.R."/>
            <person name="Johnson J."/>
            <person name="Jones C.D."/>
            <person name="Jordan W.C."/>
            <person name="Karpen G.H."/>
            <person name="Kataoka E."/>
            <person name="Keightley P.D."/>
            <person name="Kheradpour P."/>
            <person name="Kirkness E.F."/>
            <person name="Koerich L.B."/>
            <person name="Kristiansen K."/>
            <person name="Kudrna D."/>
            <person name="Kulathinal R.J."/>
            <person name="Kumar S."/>
            <person name="Kwok R."/>
            <person name="Lander E."/>
            <person name="Langley C.H."/>
            <person name="Lapoint R."/>
            <person name="Lazzaro B.P."/>
            <person name="Lee S.J."/>
            <person name="Levesque L."/>
            <person name="Li R."/>
            <person name="Lin C.F."/>
            <person name="Lin M.F."/>
            <person name="Lindblad-Toh K."/>
            <person name="Llopart A."/>
            <person name="Long M."/>
            <person name="Low L."/>
            <person name="Lozovsky E."/>
            <person name="Lu J."/>
            <person name="Luo M."/>
            <person name="Machado C.A."/>
            <person name="Makalowski W."/>
            <person name="Marzo M."/>
            <person name="Matsuda M."/>
            <person name="Matzkin L."/>
            <person name="McAllister B."/>
            <person name="McBride C.S."/>
            <person name="McKernan B."/>
            <person name="McKernan K."/>
            <person name="Mendez-Lago M."/>
            <person name="Minx P."/>
            <person name="Mollenhauer M.U."/>
            <person name="Montooth K."/>
            <person name="Mount S.M."/>
            <person name="Mu X."/>
            <person name="Myers E."/>
            <person name="Negre B."/>
            <person name="Newfeld S."/>
            <person name="Nielsen R."/>
            <person name="Noor M.A."/>
            <person name="O'Grady P."/>
            <person name="Pachter L."/>
            <person name="Papaceit M."/>
            <person name="Parisi M.J."/>
            <person name="Parisi M."/>
            <person name="Parts L."/>
            <person name="Pedersen J.S."/>
            <person name="Pesole G."/>
            <person name="Phillippy A.M."/>
            <person name="Ponting C.P."/>
            <person name="Pop M."/>
            <person name="Porcelli D."/>
            <person name="Powell J.R."/>
            <person name="Prohaska S."/>
            <person name="Pruitt K."/>
            <person name="Puig M."/>
            <person name="Quesneville H."/>
            <person name="Ram K.R."/>
            <person name="Rand D."/>
            <person name="Rasmussen M.D."/>
            <person name="Reed L.K."/>
            <person name="Reenan R."/>
            <person name="Reily A."/>
            <person name="Remington K.A."/>
            <person name="Rieger T.T."/>
            <person name="Ritchie M.G."/>
            <person name="Robin C."/>
            <person name="Rogers Y.H."/>
            <person name="Rohde C."/>
            <person name="Rozas J."/>
            <person name="Rubenfield M.J."/>
            <person name="Ruiz A."/>
            <person name="Russo S."/>
            <person name="Salzberg S.L."/>
            <person name="Sanchez-Gracia A."/>
            <person name="Saranga D.J."/>
            <person name="Sato H."/>
            <person name="Schaeffer S.W."/>
            <person name="Schatz M.C."/>
            <person name="Schlenke T."/>
            <person name="Schwartz R."/>
            <person name="Segarra C."/>
            <person name="Singh R.S."/>
            <person name="Sirot L."/>
            <person name="Sirota M."/>
            <person name="Sisneros N.B."/>
            <person name="Smith C.D."/>
            <person name="Smith T.F."/>
            <person name="Spieth J."/>
            <person name="Stage D.E."/>
            <person name="Stark A."/>
            <person name="Stephan W."/>
            <person name="Strausberg R.L."/>
            <person name="Strempel S."/>
            <person name="Sturgill D."/>
            <person name="Sutton G."/>
            <person name="Sutton G.G."/>
            <person name="Tao W."/>
            <person name="Teichmann S."/>
            <person name="Tobari Y.N."/>
            <person name="Tomimura Y."/>
            <person name="Tsolas J.M."/>
            <person name="Valente V.L."/>
            <person name="Venter E."/>
            <person name="Venter J.C."/>
            <person name="Vicario S."/>
            <person name="Vieira F.G."/>
            <person name="Vilella A.J."/>
            <person name="Villasante A."/>
            <person name="Walenz B."/>
            <person name="Wang J."/>
            <person name="Wasserman M."/>
            <person name="Watts T."/>
            <person name="Wilson D."/>
            <person name="Wilson R.K."/>
            <person name="Wing R.A."/>
            <person name="Wolfner M.F."/>
            <person name="Wong A."/>
            <person name="Wong G.K."/>
            <person name="Wu C.I."/>
            <person name="Wu G."/>
            <person name="Yamamoto D."/>
            <person name="Yang H.P."/>
            <person name="Yang S.P."/>
            <person name="Yorke J.A."/>
            <person name="Yoshida K."/>
            <person name="Zdobnov E."/>
            <person name="Zhang P."/>
            <person name="Zhang Y."/>
            <person name="Zimin A.V."/>
            <person name="Baldwin J."/>
            <person name="Abdouelleil A."/>
            <person name="Abdulkadir J."/>
            <person name="Abebe A."/>
            <person name="Abera B."/>
            <person name="Abreu J."/>
            <person name="Acer S.C."/>
            <person name="Aftuck L."/>
            <person name="Alexander A."/>
            <person name="An P."/>
            <person name="Anderson E."/>
            <person name="Anderson S."/>
            <person name="Arachi H."/>
            <person name="Azer M."/>
            <person name="Bachantsang P."/>
            <person name="Barry A."/>
            <person name="Bayul T."/>
            <person name="Berlin A."/>
            <person name="Bessette D."/>
            <person name="Bloom T."/>
            <person name="Blye J."/>
            <person name="Boguslavskiy L."/>
            <person name="Bonnet C."/>
            <person name="Boukhgalter B."/>
            <person name="Bourzgui I."/>
            <person name="Brown A."/>
            <person name="Cahill P."/>
            <person name="Channer S."/>
            <person name="Cheshatsang Y."/>
            <person name="Chuda L."/>
            <person name="Citroen M."/>
            <person name="Collymore A."/>
            <person name="Cooke P."/>
            <person name="Costello M."/>
            <person name="D'Aco K."/>
            <person name="Daza R."/>
            <person name="De Haan G."/>
            <person name="DeGray S."/>
            <person name="DeMaso C."/>
            <person name="Dhargay N."/>
            <person name="Dooley K."/>
            <person name="Dooley E."/>
            <person name="Doricent M."/>
            <person name="Dorje P."/>
            <person name="Dorjee K."/>
            <person name="Dupes A."/>
            <person name="Elong R."/>
            <person name="Falk J."/>
            <person name="Farina A."/>
            <person name="Faro S."/>
            <person name="Ferguson D."/>
            <person name="Fisher S."/>
            <person name="Foley C.D."/>
            <person name="Franke A."/>
            <person name="Friedrich D."/>
            <person name="Gadbois L."/>
            <person name="Gearin G."/>
            <person name="Gearin C.R."/>
            <person name="Giannoukos G."/>
            <person name="Goode T."/>
            <person name="Graham J."/>
            <person name="Grandbois E."/>
            <person name="Grewal S."/>
            <person name="Gyaltsen K."/>
            <person name="Hafez N."/>
            <person name="Hagos B."/>
            <person name="Hall J."/>
            <person name="Henson C."/>
            <person name="Hollinger A."/>
            <person name="Honan T."/>
            <person name="Huard M.D."/>
            <person name="Hughes L."/>
            <person name="Hurhula B."/>
            <person name="Husby M.E."/>
            <person name="Kamat A."/>
            <person name="Kanga B."/>
            <person name="Kashin S."/>
            <person name="Khazanovich D."/>
            <person name="Kisner P."/>
            <person name="Lance K."/>
            <person name="Lara M."/>
            <person name="Lee W."/>
            <person name="Lennon N."/>
            <person name="Letendre F."/>
            <person name="LeVine R."/>
            <person name="Lipovsky A."/>
            <person name="Liu X."/>
            <person name="Liu J."/>
            <person name="Liu S."/>
            <person name="Lokyitsang T."/>
            <person name="Lokyitsang Y."/>
            <person name="Lubonja R."/>
            <person name="Lui A."/>
            <person name="MacDonald P."/>
            <person name="Magnisalis V."/>
            <person name="Maru K."/>
            <person name="Matthews C."/>
            <person name="McCusker W."/>
            <person name="McDonough S."/>
            <person name="Mehta T."/>
            <person name="Meldrim J."/>
            <person name="Meneus L."/>
            <person name="Mihai O."/>
            <person name="Mihalev A."/>
            <person name="Mihova T."/>
            <person name="Mittelman R."/>
            <person name="Mlenga V."/>
            <person name="Montmayeur A."/>
            <person name="Mulrain L."/>
            <person name="Navidi A."/>
            <person name="Naylor J."/>
            <person name="Negash T."/>
            <person name="Nguyen T."/>
            <person name="Nguyen N."/>
            <person name="Nicol R."/>
            <person name="Norbu C."/>
            <person name="Norbu N."/>
            <person name="Novod N."/>
            <person name="O'Neill B."/>
            <person name="Osman S."/>
            <person name="Markiewicz E."/>
            <person name="Oyono O.L."/>
            <person name="Patti C."/>
            <person name="Phunkhang P."/>
            <person name="Pierre F."/>
            <person name="Priest M."/>
            <person name="Raghuraman S."/>
            <person name="Rege F."/>
            <person name="Reyes R."/>
            <person name="Rise C."/>
            <person name="Rogov P."/>
            <person name="Ross K."/>
            <person name="Ryan E."/>
            <person name="Settipalli S."/>
            <person name="Shea T."/>
            <person name="Sherpa N."/>
            <person name="Shi L."/>
            <person name="Shih D."/>
            <person name="Sparrow T."/>
            <person name="Spaulding J."/>
            <person name="Stalker J."/>
            <person name="Stange-Thomann N."/>
            <person name="Stavropoulos S."/>
            <person name="Stone C."/>
            <person name="Strader C."/>
            <person name="Tesfaye S."/>
            <person name="Thomson T."/>
            <person name="Thoulutsang Y."/>
            <person name="Thoulutsang D."/>
            <person name="Topham K."/>
            <person name="Topping I."/>
            <person name="Tsamla T."/>
            <person name="Vassiliev H."/>
            <person name="Vo A."/>
            <person name="Wangchuk T."/>
            <person name="Wangdi T."/>
            <person name="Weiand M."/>
            <person name="Wilkinson J."/>
            <person name="Wilson A."/>
            <person name="Yadav S."/>
            <person name="Young G."/>
            <person name="Yu Q."/>
            <person name="Zembek L."/>
            <person name="Zhong D."/>
            <person name="Zimmer A."/>
            <person name="Zwirko Z."/>
            <person name="Jaffe D.B."/>
            <person name="Alvarez P."/>
            <person name="Brockman W."/>
            <person name="Butler J."/>
            <person name="Chin C."/>
            <person name="Gnerre S."/>
            <person name="Grabherr M."/>
            <person name="Kleber M."/>
            <person name="Mauceli E."/>
            <person name="MacCallum I."/>
        </authorList>
    </citation>
    <scope>NUCLEOTIDE SEQUENCE [LARGE SCALE GENOMIC DNA]</scope>
    <source>
        <strain evidence="4">Tucson 14024-0371.13</strain>
    </source>
</reference>
<gene>
    <name evidence="3" type="primary">Dana\GF15705</name>
    <name evidence="3" type="synonym">dana_GLEANR_16468</name>
    <name evidence="3" type="ORF">GF15705</name>
</gene>
<dbReference type="InterPro" id="IPR050300">
    <property type="entry name" value="GDXG_lipolytic_enzyme"/>
</dbReference>
<name>A0A0P9BPU9_DROAN</name>
<accession>A0A0P9BPU9</accession>
<evidence type="ECO:0000259" key="2">
    <source>
        <dbReference type="Pfam" id="PF20434"/>
    </source>
</evidence>
<dbReference type="OrthoDB" id="433474at2759"/>
<dbReference type="AlphaFoldDB" id="A0A0P9BPU9"/>
<feature type="domain" description="BD-FAE-like" evidence="2">
    <location>
        <begin position="32"/>
        <end position="128"/>
    </location>
</feature>
<dbReference type="EC" id="3.-.-.-" evidence="3"/>
<dbReference type="GO" id="GO:0004061">
    <property type="term" value="F:arylformamidase activity"/>
    <property type="evidence" value="ECO:0007669"/>
    <property type="project" value="TreeGrafter"/>
</dbReference>
<dbReference type="SMR" id="A0A0P9BPU9"/>
<dbReference type="PANTHER" id="PTHR48081">
    <property type="entry name" value="AB HYDROLASE SUPERFAMILY PROTEIN C4A8.06C"/>
    <property type="match status" value="1"/>
</dbReference>
<proteinExistence type="predicted"/>
<sequence>MYRSRPLNREALFNQGIQVDQRRYGPDRQVVDIFYSLKNSTQAAPLMVFVHGGYWQMLDKNNSCSIVGPYVRRGYRVAVMDYNLCPNVTLGHLMEQFRDFIAWIFDYAEHCQSQGISFAGHSAGAHLLAEVLKSPGIITLARARMVSSIIFISGIYDLREIWNLESVNPKNILGITHAQAEALSPILWEYNDVDFWTFTGMHVIVAEHESVTFIEQSRRFAESLRHQGFKTNFKIFKKYDHFDIIEETSDDKSEISQFLRSIDE</sequence>
<evidence type="ECO:0000256" key="1">
    <source>
        <dbReference type="ARBA" id="ARBA00022801"/>
    </source>
</evidence>
<dbReference type="SUPFAM" id="SSF53474">
    <property type="entry name" value="alpha/beta-Hydrolases"/>
    <property type="match status" value="1"/>
</dbReference>
<dbReference type="Proteomes" id="UP000007801">
    <property type="component" value="Unassembled WGS sequence"/>
</dbReference>
<dbReference type="Pfam" id="PF20434">
    <property type="entry name" value="BD-FAE"/>
    <property type="match status" value="1"/>
</dbReference>
<keyword evidence="1 3" id="KW-0378">Hydrolase</keyword>
<dbReference type="InterPro" id="IPR049492">
    <property type="entry name" value="BD-FAE-like_dom"/>
</dbReference>
<dbReference type="Gene3D" id="3.40.50.1820">
    <property type="entry name" value="alpha/beta hydrolase"/>
    <property type="match status" value="1"/>
</dbReference>